<feature type="non-terminal residue" evidence="2">
    <location>
        <position position="81"/>
    </location>
</feature>
<accession>A0A699XQT1</accession>
<sequence length="81" mass="9065">GAHERTAGRGRSAVRPGVRNGRHQLRVRPGRRGAGAGRQRRGQPGREERSQVADRRHADPGSLQGQDHHRQQALHGQRLCW</sequence>
<proteinExistence type="predicted"/>
<dbReference type="EMBL" id="BKCJ011876077">
    <property type="protein sequence ID" value="GFD60308.1"/>
    <property type="molecule type" value="Genomic_DNA"/>
</dbReference>
<evidence type="ECO:0000256" key="1">
    <source>
        <dbReference type="SAM" id="MobiDB-lite"/>
    </source>
</evidence>
<feature type="compositionally biased region" description="Basic and acidic residues" evidence="1">
    <location>
        <begin position="44"/>
        <end position="59"/>
    </location>
</feature>
<comment type="caution">
    <text evidence="2">The sequence shown here is derived from an EMBL/GenBank/DDBJ whole genome shotgun (WGS) entry which is preliminary data.</text>
</comment>
<feature type="region of interest" description="Disordered" evidence="1">
    <location>
        <begin position="1"/>
        <end position="81"/>
    </location>
</feature>
<feature type="non-terminal residue" evidence="2">
    <location>
        <position position="1"/>
    </location>
</feature>
<name>A0A699XQT1_TANCI</name>
<protein>
    <submittedName>
        <fullName evidence="2">Uncharacterized protein</fullName>
    </submittedName>
</protein>
<evidence type="ECO:0000313" key="2">
    <source>
        <dbReference type="EMBL" id="GFD60308.1"/>
    </source>
</evidence>
<feature type="compositionally biased region" description="Basic residues" evidence="1">
    <location>
        <begin position="20"/>
        <end position="31"/>
    </location>
</feature>
<gene>
    <name evidence="2" type="ORF">Tci_932277</name>
</gene>
<dbReference type="AlphaFoldDB" id="A0A699XQT1"/>
<organism evidence="2">
    <name type="scientific">Tanacetum cinerariifolium</name>
    <name type="common">Dalmatian daisy</name>
    <name type="synonym">Chrysanthemum cinerariifolium</name>
    <dbReference type="NCBI Taxonomy" id="118510"/>
    <lineage>
        <taxon>Eukaryota</taxon>
        <taxon>Viridiplantae</taxon>
        <taxon>Streptophyta</taxon>
        <taxon>Embryophyta</taxon>
        <taxon>Tracheophyta</taxon>
        <taxon>Spermatophyta</taxon>
        <taxon>Magnoliopsida</taxon>
        <taxon>eudicotyledons</taxon>
        <taxon>Gunneridae</taxon>
        <taxon>Pentapetalae</taxon>
        <taxon>asterids</taxon>
        <taxon>campanulids</taxon>
        <taxon>Asterales</taxon>
        <taxon>Asteraceae</taxon>
        <taxon>Asteroideae</taxon>
        <taxon>Anthemideae</taxon>
        <taxon>Anthemidinae</taxon>
        <taxon>Tanacetum</taxon>
    </lineage>
</organism>
<reference evidence="2" key="1">
    <citation type="journal article" date="2019" name="Sci. Rep.">
        <title>Draft genome of Tanacetum cinerariifolium, the natural source of mosquito coil.</title>
        <authorList>
            <person name="Yamashiro T."/>
            <person name="Shiraishi A."/>
            <person name="Satake H."/>
            <person name="Nakayama K."/>
        </authorList>
    </citation>
    <scope>NUCLEOTIDE SEQUENCE</scope>
</reference>